<feature type="binding site" evidence="5">
    <location>
        <position position="5"/>
    </location>
    <ligand>
        <name>Mg(2+)</name>
        <dbReference type="ChEBI" id="CHEBI:18420"/>
    </ligand>
</feature>
<dbReference type="KEGG" id="llh:I41_56180"/>
<dbReference type="PANTHER" id="PTHR42188">
    <property type="entry name" value="23S RRNA-SPECIFIC ENDONUCLEASE VAPC20"/>
    <property type="match status" value="1"/>
</dbReference>
<reference evidence="7 8" key="1">
    <citation type="submission" date="2019-02" db="EMBL/GenBank/DDBJ databases">
        <title>Deep-cultivation of Planctomycetes and their phenomic and genomic characterization uncovers novel biology.</title>
        <authorList>
            <person name="Wiegand S."/>
            <person name="Jogler M."/>
            <person name="Boedeker C."/>
            <person name="Pinto D."/>
            <person name="Vollmers J."/>
            <person name="Rivas-Marin E."/>
            <person name="Kohn T."/>
            <person name="Peeters S.H."/>
            <person name="Heuer A."/>
            <person name="Rast P."/>
            <person name="Oberbeckmann S."/>
            <person name="Bunk B."/>
            <person name="Jeske O."/>
            <person name="Meyerdierks A."/>
            <person name="Storesund J.E."/>
            <person name="Kallscheuer N."/>
            <person name="Luecker S."/>
            <person name="Lage O.M."/>
            <person name="Pohl T."/>
            <person name="Merkel B.J."/>
            <person name="Hornburger P."/>
            <person name="Mueller R.-W."/>
            <person name="Bruemmer F."/>
            <person name="Labrenz M."/>
            <person name="Spormann A.M."/>
            <person name="Op den Camp H."/>
            <person name="Overmann J."/>
            <person name="Amann R."/>
            <person name="Jetten M.S.M."/>
            <person name="Mascher T."/>
            <person name="Medema M.H."/>
            <person name="Devos D.P."/>
            <person name="Kaster A.-K."/>
            <person name="Ovreas L."/>
            <person name="Rohde M."/>
            <person name="Galperin M.Y."/>
            <person name="Jogler C."/>
        </authorList>
    </citation>
    <scope>NUCLEOTIDE SEQUENCE [LARGE SCALE GENOMIC DNA]</scope>
    <source>
        <strain evidence="7 8">I41</strain>
        <plasmid evidence="8">pi41_1</plasmid>
    </source>
</reference>
<dbReference type="GO" id="GO:0004521">
    <property type="term" value="F:RNA endonuclease activity"/>
    <property type="evidence" value="ECO:0007669"/>
    <property type="project" value="InterPro"/>
</dbReference>
<gene>
    <name evidence="5" type="primary">vapC</name>
    <name evidence="7" type="ORF">I41_56180</name>
</gene>
<keyword evidence="7" id="KW-0614">Plasmid</keyword>
<evidence type="ECO:0000313" key="7">
    <source>
        <dbReference type="EMBL" id="QDT76368.1"/>
    </source>
</evidence>
<name>A0A517U6V8_9BACT</name>
<sequence>MIFVDTSIWFAANVAEDPHHAEARRLLIENRQPLVTTDYVVDEVITLFTVRGHRPVALHVGAQLWSSQVSQLHWVAPEDVQAAWEVFVRYEDKRWSFTDCVSFAVMKRLGVATAFAIDEHFSQFGFVTVQPS</sequence>
<dbReference type="RefSeq" id="WP_145436623.1">
    <property type="nucleotide sequence ID" value="NZ_CP036340.1"/>
</dbReference>
<dbReference type="SUPFAM" id="SSF88723">
    <property type="entry name" value="PIN domain-like"/>
    <property type="match status" value="1"/>
</dbReference>
<dbReference type="PANTHER" id="PTHR42188:SF1">
    <property type="entry name" value="23S RRNA-SPECIFIC ENDONUCLEASE VAPC20"/>
    <property type="match status" value="1"/>
</dbReference>
<evidence type="ECO:0000259" key="6">
    <source>
        <dbReference type="Pfam" id="PF01850"/>
    </source>
</evidence>
<evidence type="ECO:0000313" key="8">
    <source>
        <dbReference type="Proteomes" id="UP000317909"/>
    </source>
</evidence>
<dbReference type="Pfam" id="PF01850">
    <property type="entry name" value="PIN"/>
    <property type="match status" value="1"/>
</dbReference>
<keyword evidence="5" id="KW-0460">Magnesium</keyword>
<dbReference type="InterPro" id="IPR002716">
    <property type="entry name" value="PIN_dom"/>
</dbReference>
<protein>
    <recommendedName>
        <fullName evidence="5">Ribonuclease VapC</fullName>
        <shortName evidence="5">RNase VapC</shortName>
        <ecNumber evidence="5">3.1.-.-</ecNumber>
    </recommendedName>
    <alternativeName>
        <fullName evidence="5">Toxin VapC</fullName>
    </alternativeName>
</protein>
<keyword evidence="8" id="KW-1185">Reference proteome</keyword>
<feature type="binding site" evidence="5">
    <location>
        <position position="99"/>
    </location>
    <ligand>
        <name>Mg(2+)</name>
        <dbReference type="ChEBI" id="CHEBI:18420"/>
    </ligand>
</feature>
<keyword evidence="1 5" id="KW-1277">Toxin-antitoxin system</keyword>
<dbReference type="InterPro" id="IPR022907">
    <property type="entry name" value="VapC_family"/>
</dbReference>
<evidence type="ECO:0000256" key="1">
    <source>
        <dbReference type="ARBA" id="ARBA00022649"/>
    </source>
</evidence>
<proteinExistence type="inferred from homology"/>
<feature type="domain" description="PIN" evidence="6">
    <location>
        <begin position="2"/>
        <end position="126"/>
    </location>
</feature>
<evidence type="ECO:0000256" key="5">
    <source>
        <dbReference type="HAMAP-Rule" id="MF_00265"/>
    </source>
</evidence>
<dbReference type="OrthoDB" id="290384at2"/>
<dbReference type="GO" id="GO:0016787">
    <property type="term" value="F:hydrolase activity"/>
    <property type="evidence" value="ECO:0007669"/>
    <property type="project" value="UniProtKB-KW"/>
</dbReference>
<comment type="cofactor">
    <cofactor evidence="5">
        <name>Mg(2+)</name>
        <dbReference type="ChEBI" id="CHEBI:18420"/>
    </cofactor>
</comment>
<comment type="function">
    <text evidence="5">Toxic component of a toxin-antitoxin (TA) system. An RNase.</text>
</comment>
<dbReference type="GO" id="GO:0090729">
    <property type="term" value="F:toxin activity"/>
    <property type="evidence" value="ECO:0007669"/>
    <property type="project" value="UniProtKB-KW"/>
</dbReference>
<dbReference type="InterPro" id="IPR029060">
    <property type="entry name" value="PIN-like_dom_sf"/>
</dbReference>
<keyword evidence="5" id="KW-0800">Toxin</keyword>
<evidence type="ECO:0000256" key="2">
    <source>
        <dbReference type="ARBA" id="ARBA00022722"/>
    </source>
</evidence>
<dbReference type="InterPro" id="IPR039018">
    <property type="entry name" value="VapC20-like"/>
</dbReference>
<evidence type="ECO:0000256" key="3">
    <source>
        <dbReference type="ARBA" id="ARBA00022723"/>
    </source>
</evidence>
<keyword evidence="3 5" id="KW-0479">Metal-binding</keyword>
<geneLocation type="plasmid" evidence="8">
    <name>pi41_1</name>
</geneLocation>
<accession>A0A517U6V8</accession>
<dbReference type="Gene3D" id="3.40.50.1010">
    <property type="entry name" value="5'-nuclease"/>
    <property type="match status" value="1"/>
</dbReference>
<keyword evidence="2 5" id="KW-0540">Nuclease</keyword>
<dbReference type="AlphaFoldDB" id="A0A517U6V8"/>
<comment type="similarity">
    <text evidence="5">Belongs to the PINc/VapC protein family.</text>
</comment>
<organism evidence="7 8">
    <name type="scientific">Lacipirellula limnantheis</name>
    <dbReference type="NCBI Taxonomy" id="2528024"/>
    <lineage>
        <taxon>Bacteria</taxon>
        <taxon>Pseudomonadati</taxon>
        <taxon>Planctomycetota</taxon>
        <taxon>Planctomycetia</taxon>
        <taxon>Pirellulales</taxon>
        <taxon>Lacipirellulaceae</taxon>
        <taxon>Lacipirellula</taxon>
    </lineage>
</organism>
<dbReference type="HAMAP" id="MF_00265">
    <property type="entry name" value="VapC_Nob1"/>
    <property type="match status" value="1"/>
</dbReference>
<dbReference type="GO" id="GO:0016075">
    <property type="term" value="P:rRNA catabolic process"/>
    <property type="evidence" value="ECO:0007669"/>
    <property type="project" value="TreeGrafter"/>
</dbReference>
<evidence type="ECO:0000256" key="4">
    <source>
        <dbReference type="ARBA" id="ARBA00022801"/>
    </source>
</evidence>
<dbReference type="EC" id="3.1.-.-" evidence="5"/>
<dbReference type="Proteomes" id="UP000317909">
    <property type="component" value="Plasmid pI41_1"/>
</dbReference>
<dbReference type="GO" id="GO:0000287">
    <property type="term" value="F:magnesium ion binding"/>
    <property type="evidence" value="ECO:0007669"/>
    <property type="project" value="UniProtKB-UniRule"/>
</dbReference>
<dbReference type="EMBL" id="CP036340">
    <property type="protein sequence ID" value="QDT76368.1"/>
    <property type="molecule type" value="Genomic_DNA"/>
</dbReference>
<keyword evidence="4 5" id="KW-0378">Hydrolase</keyword>